<dbReference type="PROSITE" id="PS50835">
    <property type="entry name" value="IG_LIKE"/>
    <property type="match status" value="1"/>
</dbReference>
<dbReference type="InterPro" id="IPR013783">
    <property type="entry name" value="Ig-like_fold"/>
</dbReference>
<evidence type="ECO:0000256" key="1">
    <source>
        <dbReference type="SAM" id="Phobius"/>
    </source>
</evidence>
<sequence>MKVHVSFTRKKSNNSGMAKLEFAQNKKARFLKITLMQKKGTLEARGEDIFGCQKIKIFRYHAVHNIYWYGEKKSIKVPTRHVNANKQPNLKQYDTKTDQINLTCTASGKPEPKYIWFKQDNKDNTLSERNTYVIEDVNSNNSGIYICEAFNIINNIIYRNSYSVAIDIVHTAYAISFSCAAVVAVLCFVVMKRHCKRDNRNIHSGVSEDQENISEENDYEEIESVSYQEVNPHNDMIETINQLITEEEIVLENIPNSTCTSSSENYVPLSHLYVNTNIIDTNESHKMSGNKETISNHQNGLENCNIRVEHIFVSENSESDTLVVHQYVNMTSLRVPNVYEDLNHATADIQNYESLDSESNKTYEK</sequence>
<dbReference type="InterPro" id="IPR007110">
    <property type="entry name" value="Ig-like_dom"/>
</dbReference>
<reference evidence="3" key="1">
    <citation type="submission" date="2021-03" db="EMBL/GenBank/DDBJ databases">
        <authorList>
            <person name="Bekaert M."/>
        </authorList>
    </citation>
    <scope>NUCLEOTIDE SEQUENCE</scope>
</reference>
<gene>
    <name evidence="3" type="ORF">MEDL_56570</name>
</gene>
<dbReference type="Gene3D" id="2.60.40.10">
    <property type="entry name" value="Immunoglobulins"/>
    <property type="match status" value="1"/>
</dbReference>
<dbReference type="Proteomes" id="UP000683360">
    <property type="component" value="Unassembled WGS sequence"/>
</dbReference>
<dbReference type="Pfam" id="PF13927">
    <property type="entry name" value="Ig_3"/>
    <property type="match status" value="1"/>
</dbReference>
<dbReference type="InterPro" id="IPR036179">
    <property type="entry name" value="Ig-like_dom_sf"/>
</dbReference>
<feature type="transmembrane region" description="Helical" evidence="1">
    <location>
        <begin position="172"/>
        <end position="191"/>
    </location>
</feature>
<dbReference type="SMART" id="SM00408">
    <property type="entry name" value="IGc2"/>
    <property type="match status" value="1"/>
</dbReference>
<protein>
    <submittedName>
        <fullName evidence="3">VCAM1</fullName>
    </submittedName>
</protein>
<comment type="caution">
    <text evidence="3">The sequence shown here is derived from an EMBL/GenBank/DDBJ whole genome shotgun (WGS) entry which is preliminary data.</text>
</comment>
<evidence type="ECO:0000313" key="3">
    <source>
        <dbReference type="EMBL" id="CAG2244473.1"/>
    </source>
</evidence>
<keyword evidence="1" id="KW-1133">Transmembrane helix</keyword>
<accession>A0A8S3UFE1</accession>
<keyword evidence="1" id="KW-0472">Membrane</keyword>
<feature type="domain" description="Ig-like" evidence="2">
    <location>
        <begin position="78"/>
        <end position="165"/>
    </location>
</feature>
<evidence type="ECO:0000313" key="4">
    <source>
        <dbReference type="Proteomes" id="UP000683360"/>
    </source>
</evidence>
<dbReference type="InterPro" id="IPR003598">
    <property type="entry name" value="Ig_sub2"/>
</dbReference>
<keyword evidence="4" id="KW-1185">Reference proteome</keyword>
<dbReference type="AlphaFoldDB" id="A0A8S3UFE1"/>
<proteinExistence type="predicted"/>
<keyword evidence="1" id="KW-0812">Transmembrane</keyword>
<name>A0A8S3UFE1_MYTED</name>
<evidence type="ECO:0000259" key="2">
    <source>
        <dbReference type="PROSITE" id="PS50835"/>
    </source>
</evidence>
<dbReference type="EMBL" id="CAJPWZ010002738">
    <property type="protein sequence ID" value="CAG2244473.1"/>
    <property type="molecule type" value="Genomic_DNA"/>
</dbReference>
<dbReference type="CDD" id="cd00096">
    <property type="entry name" value="Ig"/>
    <property type="match status" value="1"/>
</dbReference>
<dbReference type="SUPFAM" id="SSF48726">
    <property type="entry name" value="Immunoglobulin"/>
    <property type="match status" value="1"/>
</dbReference>
<dbReference type="OrthoDB" id="10483309at2759"/>
<organism evidence="3 4">
    <name type="scientific">Mytilus edulis</name>
    <name type="common">Blue mussel</name>
    <dbReference type="NCBI Taxonomy" id="6550"/>
    <lineage>
        <taxon>Eukaryota</taxon>
        <taxon>Metazoa</taxon>
        <taxon>Spiralia</taxon>
        <taxon>Lophotrochozoa</taxon>
        <taxon>Mollusca</taxon>
        <taxon>Bivalvia</taxon>
        <taxon>Autobranchia</taxon>
        <taxon>Pteriomorphia</taxon>
        <taxon>Mytilida</taxon>
        <taxon>Mytiloidea</taxon>
        <taxon>Mytilidae</taxon>
        <taxon>Mytilinae</taxon>
        <taxon>Mytilus</taxon>
    </lineage>
</organism>